<reference evidence="3" key="2">
    <citation type="submission" date="2022-01" db="EMBL/GenBank/DDBJ databases">
        <authorList>
            <person name="Yamashiro T."/>
            <person name="Shiraishi A."/>
            <person name="Satake H."/>
            <person name="Nakayama K."/>
        </authorList>
    </citation>
    <scope>NUCLEOTIDE SEQUENCE</scope>
</reference>
<keyword evidence="3" id="KW-0548">Nucleotidyltransferase</keyword>
<dbReference type="InterPro" id="IPR002156">
    <property type="entry name" value="RNaseH_domain"/>
</dbReference>
<dbReference type="Proteomes" id="UP001151760">
    <property type="component" value="Unassembled WGS sequence"/>
</dbReference>
<dbReference type="GO" id="GO:0003964">
    <property type="term" value="F:RNA-directed DNA polymerase activity"/>
    <property type="evidence" value="ECO:0007669"/>
    <property type="project" value="UniProtKB-KW"/>
</dbReference>
<accession>A0ABQ4ZZ90</accession>
<keyword evidence="4" id="KW-1185">Reference proteome</keyword>
<dbReference type="SUPFAM" id="SSF56672">
    <property type="entry name" value="DNA/RNA polymerases"/>
    <property type="match status" value="1"/>
</dbReference>
<sequence length="576" mass="64418">MDVFAWQPSDMAGVPRRLIKHALNVNNFVPTVAKKRRVHGTEKSKVVTREVKEWVKAGIVRPVKYPTWISNSVLVKKRSRDILLLCEDAFWPEECWSHIPADMIMDVAKTFDNLRKINMKLNLMKCSFGIEEGKFLGYMVTLEGIRANPKKTKATTGMQSPKTLKEMQSLNGKWTEEAEHVFQELKKLILELPMLTTPERKEALFIYLAASREAVSGVLILNKPKFSGKLAKYAVELGAYNITYISRTAVKGQVLSDFINEVLVGAKKLEICSLAGEGDPKGWTLYTDGASSQKGVGAGLVLIDPSGTEYTYAIRLTFPSTNNKAEYEALLAGLRIAWKIKVQALDVKVDSKLVACQMNGEIVANAQEVSTIVEEEEDNWMTPIISCLEEELAEMTKTSRALPNEKSVASKLHNKGSAYNRASGTCTSEASPLVACGRQGTPPKRSRKTQFIIMAIDYFTNWIEVKPLAKTTRMGYSRLVDDIPNILWTHRTMLKTSNGETPFSLTYGSEAVIPAEIGMPTYRTIHFNEAQNEEEMRLNLDLSQERKETTAIREAKSKEGGVILQKKSPSHVIESR</sequence>
<reference evidence="3" key="1">
    <citation type="journal article" date="2022" name="Int. J. Mol. Sci.">
        <title>Draft Genome of Tanacetum Coccineum: Genomic Comparison of Closely Related Tanacetum-Family Plants.</title>
        <authorList>
            <person name="Yamashiro T."/>
            <person name="Shiraishi A."/>
            <person name="Nakayama K."/>
            <person name="Satake H."/>
        </authorList>
    </citation>
    <scope>NUCLEOTIDE SEQUENCE</scope>
</reference>
<dbReference type="SUPFAM" id="SSF53098">
    <property type="entry name" value="Ribonuclease H-like"/>
    <property type="match status" value="1"/>
</dbReference>
<organism evidence="3 4">
    <name type="scientific">Tanacetum coccineum</name>
    <dbReference type="NCBI Taxonomy" id="301880"/>
    <lineage>
        <taxon>Eukaryota</taxon>
        <taxon>Viridiplantae</taxon>
        <taxon>Streptophyta</taxon>
        <taxon>Embryophyta</taxon>
        <taxon>Tracheophyta</taxon>
        <taxon>Spermatophyta</taxon>
        <taxon>Magnoliopsida</taxon>
        <taxon>eudicotyledons</taxon>
        <taxon>Gunneridae</taxon>
        <taxon>Pentapetalae</taxon>
        <taxon>asterids</taxon>
        <taxon>campanulids</taxon>
        <taxon>Asterales</taxon>
        <taxon>Asteraceae</taxon>
        <taxon>Asteroideae</taxon>
        <taxon>Anthemideae</taxon>
        <taxon>Anthemidinae</taxon>
        <taxon>Tanacetum</taxon>
    </lineage>
</organism>
<protein>
    <submittedName>
        <fullName evidence="3">Reverse transcriptase domain-containing protein</fullName>
    </submittedName>
</protein>
<dbReference type="InterPro" id="IPR012337">
    <property type="entry name" value="RNaseH-like_sf"/>
</dbReference>
<dbReference type="InterPro" id="IPR043128">
    <property type="entry name" value="Rev_trsase/Diguanyl_cyclase"/>
</dbReference>
<evidence type="ECO:0000313" key="3">
    <source>
        <dbReference type="EMBL" id="GJS94143.1"/>
    </source>
</evidence>
<feature type="region of interest" description="Disordered" evidence="1">
    <location>
        <begin position="554"/>
        <end position="576"/>
    </location>
</feature>
<dbReference type="Gene3D" id="3.30.420.10">
    <property type="entry name" value="Ribonuclease H-like superfamily/Ribonuclease H"/>
    <property type="match status" value="1"/>
</dbReference>
<name>A0ABQ4ZZ90_9ASTR</name>
<dbReference type="EMBL" id="BQNB010011709">
    <property type="protein sequence ID" value="GJS94143.1"/>
    <property type="molecule type" value="Genomic_DNA"/>
</dbReference>
<feature type="domain" description="RNase H type-1" evidence="2">
    <location>
        <begin position="279"/>
        <end position="432"/>
    </location>
</feature>
<keyword evidence="3" id="KW-0695">RNA-directed DNA polymerase</keyword>
<evidence type="ECO:0000313" key="4">
    <source>
        <dbReference type="Proteomes" id="UP001151760"/>
    </source>
</evidence>
<proteinExistence type="predicted"/>
<dbReference type="Gene3D" id="3.10.10.10">
    <property type="entry name" value="HIV Type 1 Reverse Transcriptase, subunit A, domain 1"/>
    <property type="match status" value="1"/>
</dbReference>
<dbReference type="CDD" id="cd09279">
    <property type="entry name" value="RNase_HI_like"/>
    <property type="match status" value="1"/>
</dbReference>
<comment type="caution">
    <text evidence="3">The sequence shown here is derived from an EMBL/GenBank/DDBJ whole genome shotgun (WGS) entry which is preliminary data.</text>
</comment>
<dbReference type="PANTHER" id="PTHR48475">
    <property type="entry name" value="RIBONUCLEASE H"/>
    <property type="match status" value="1"/>
</dbReference>
<gene>
    <name evidence="3" type="ORF">Tco_0801111</name>
</gene>
<dbReference type="InterPro" id="IPR043502">
    <property type="entry name" value="DNA/RNA_pol_sf"/>
</dbReference>
<dbReference type="PANTHER" id="PTHR48475:SF1">
    <property type="entry name" value="RNASE H TYPE-1 DOMAIN-CONTAINING PROTEIN"/>
    <property type="match status" value="1"/>
</dbReference>
<dbReference type="PROSITE" id="PS50879">
    <property type="entry name" value="RNASE_H_1"/>
    <property type="match status" value="1"/>
</dbReference>
<dbReference type="InterPro" id="IPR036397">
    <property type="entry name" value="RNaseH_sf"/>
</dbReference>
<evidence type="ECO:0000259" key="2">
    <source>
        <dbReference type="PROSITE" id="PS50879"/>
    </source>
</evidence>
<evidence type="ECO:0000256" key="1">
    <source>
        <dbReference type="SAM" id="MobiDB-lite"/>
    </source>
</evidence>
<dbReference type="Gene3D" id="3.30.70.270">
    <property type="match status" value="1"/>
</dbReference>
<keyword evidence="3" id="KW-0808">Transferase</keyword>
<dbReference type="Pfam" id="PF13456">
    <property type="entry name" value="RVT_3"/>
    <property type="match status" value="1"/>
</dbReference>